<comment type="similarity">
    <text evidence="1">Belongs to the aldehyde dehydrogenase family.</text>
</comment>
<dbReference type="STRING" id="1416806.CAL12_15620"/>
<gene>
    <name evidence="4" type="ORF">CAL12_15620</name>
</gene>
<keyword evidence="2" id="KW-0560">Oxidoreductase</keyword>
<dbReference type="InterPro" id="IPR016162">
    <property type="entry name" value="Ald_DH_N"/>
</dbReference>
<dbReference type="EMBL" id="CP021108">
    <property type="protein sequence ID" value="ARP82102.1"/>
    <property type="molecule type" value="Genomic_DNA"/>
</dbReference>
<dbReference type="InterPro" id="IPR015590">
    <property type="entry name" value="Aldehyde_DH_dom"/>
</dbReference>
<protein>
    <recommendedName>
        <fullName evidence="3">Aldehyde dehydrogenase domain-containing protein</fullName>
    </recommendedName>
</protein>
<dbReference type="GO" id="GO:0008911">
    <property type="term" value="F:lactaldehyde dehydrogenase (NAD+) activity"/>
    <property type="evidence" value="ECO:0007669"/>
    <property type="project" value="TreeGrafter"/>
</dbReference>
<dbReference type="SUPFAM" id="SSF53720">
    <property type="entry name" value="ALDH-like"/>
    <property type="match status" value="1"/>
</dbReference>
<dbReference type="InterPro" id="IPR051020">
    <property type="entry name" value="ALDH-related_metabolic_enz"/>
</dbReference>
<evidence type="ECO:0000256" key="1">
    <source>
        <dbReference type="ARBA" id="ARBA00009986"/>
    </source>
</evidence>
<feature type="domain" description="Aldehyde dehydrogenase" evidence="3">
    <location>
        <begin position="39"/>
        <end position="489"/>
    </location>
</feature>
<dbReference type="Gene3D" id="3.40.605.10">
    <property type="entry name" value="Aldehyde Dehydrogenase, Chain A, domain 1"/>
    <property type="match status" value="1"/>
</dbReference>
<evidence type="ECO:0000259" key="3">
    <source>
        <dbReference type="Pfam" id="PF00171"/>
    </source>
</evidence>
<organism evidence="4 5">
    <name type="scientific">Bordetella genomosp. 8</name>
    <dbReference type="NCBI Taxonomy" id="1416806"/>
    <lineage>
        <taxon>Bacteria</taxon>
        <taxon>Pseudomonadati</taxon>
        <taxon>Pseudomonadota</taxon>
        <taxon>Betaproteobacteria</taxon>
        <taxon>Burkholderiales</taxon>
        <taxon>Alcaligenaceae</taxon>
        <taxon>Bordetella</taxon>
    </lineage>
</organism>
<dbReference type="Pfam" id="PF00171">
    <property type="entry name" value="Aldedh"/>
    <property type="match status" value="1"/>
</dbReference>
<evidence type="ECO:0000313" key="4">
    <source>
        <dbReference type="EMBL" id="ARP82102.1"/>
    </source>
</evidence>
<keyword evidence="5" id="KW-1185">Reference proteome</keyword>
<dbReference type="InterPro" id="IPR016161">
    <property type="entry name" value="Ald_DH/histidinol_DH"/>
</dbReference>
<reference evidence="4 5" key="1">
    <citation type="submission" date="2017-05" db="EMBL/GenBank/DDBJ databases">
        <title>Complete and WGS of Bordetella genogroups.</title>
        <authorList>
            <person name="Spilker T."/>
            <person name="LiPuma J."/>
        </authorList>
    </citation>
    <scope>NUCLEOTIDE SEQUENCE [LARGE SCALE GENOMIC DNA]</scope>
    <source>
        <strain evidence="4 5">AU19157</strain>
    </source>
</reference>
<evidence type="ECO:0000256" key="2">
    <source>
        <dbReference type="ARBA" id="ARBA00023002"/>
    </source>
</evidence>
<dbReference type="PANTHER" id="PTHR42991:SF1">
    <property type="entry name" value="ALDEHYDE DEHYDROGENASE"/>
    <property type="match status" value="1"/>
</dbReference>
<name>A0A1W6YM15_9BORD</name>
<dbReference type="Proteomes" id="UP000194151">
    <property type="component" value="Chromosome"/>
</dbReference>
<dbReference type="InterPro" id="IPR016163">
    <property type="entry name" value="Ald_DH_C"/>
</dbReference>
<dbReference type="KEGG" id="bgv:CAL12_15620"/>
<sequence length="495" mass="51917">MRAHRQAPASGVQTTWQGVRVAKIQSYIHGASVDHAGDVLPFVSPIDTSSVGDLIDAPADVVAQAVSDAAQAFQAARKLPVADRMSWLSKAAEAIEAHAAELVTLIIRDIGKPRRAATFEVGRAAQFIRATVAQAQTFGGESLPLDVTQAGAGRIGLTRRVPYGVVAAITPFNAPINLLIQKVAPALAVGNAVVVKPHPAGTRVALKVAELFIQAGLPPGLFNVVTGDRGPALALAGAQEVSVVTFTGGTRAGEALIRAAGARKFVAELGSNAANVVLDDADLADAATRIAAAGFEASGQQCVSAQRVIVAASVYEEFLAHFVKAAAALRAGDPDDAKADLGPMVSLAQADRVMAMARDAVAHGGRYALEPRQDGCMVTPGILVDVPRRASLWCDEVFGPLVVVERAADVEEALRLANDSPFGLQGAVFTRDIARALRFADDFDVGSMWVNEASRFRLDTYPFGGVKQSGFGREGVRYAMEELSQMKFIGIRPVA</sequence>
<dbReference type="AlphaFoldDB" id="A0A1W6YM15"/>
<proteinExistence type="inferred from homology"/>
<accession>A0A1W6YM15</accession>
<dbReference type="Gene3D" id="3.40.309.10">
    <property type="entry name" value="Aldehyde Dehydrogenase, Chain A, domain 2"/>
    <property type="match status" value="1"/>
</dbReference>
<dbReference type="PANTHER" id="PTHR42991">
    <property type="entry name" value="ALDEHYDE DEHYDROGENASE"/>
    <property type="match status" value="1"/>
</dbReference>
<evidence type="ECO:0000313" key="5">
    <source>
        <dbReference type="Proteomes" id="UP000194151"/>
    </source>
</evidence>